<accession>A0A090DY00</accession>
<evidence type="ECO:0000313" key="2">
    <source>
        <dbReference type="Proteomes" id="UP000045285"/>
    </source>
</evidence>
<dbReference type="SUPFAM" id="SSF53187">
    <property type="entry name" value="Zn-dependent exopeptidases"/>
    <property type="match status" value="1"/>
</dbReference>
<dbReference type="Pfam" id="PF05013">
    <property type="entry name" value="FGase"/>
    <property type="match status" value="1"/>
</dbReference>
<gene>
    <name evidence="1" type="ORF">MPL3356_300067</name>
</gene>
<sequence>MNISNQPQPPLLGASDPAPVEIVNPAGRGDVLLVCEHAGREIPSSLGDLGIAASEMDRHIAYDIGARDLALMLSERLDAPLVAQRYSRLVIDCNRPTEADDSIPPVSDGTEIPANRNLDARERAQRATEIFEPFDRALAGAIRNRRPKAIFAIHSFNPVLRGVSRPWDIGFLYRKDARTSPALQRYLLAAAPDISIGMQEPYAISDQSDWFVPVHGERNGIAHSLIEVRNDHISHPEGVARFAGLLAGAIGDFMKKGD</sequence>
<dbReference type="GO" id="GO:0016787">
    <property type="term" value="F:hydrolase activity"/>
    <property type="evidence" value="ECO:0007669"/>
    <property type="project" value="UniProtKB-KW"/>
</dbReference>
<name>A0A090DY00_MESPL</name>
<keyword evidence="2" id="KW-1185">Reference proteome</keyword>
<dbReference type="PIRSF" id="PIRSF029730">
    <property type="entry name" value="UCP029730"/>
    <property type="match status" value="1"/>
</dbReference>
<dbReference type="InterPro" id="IPR011227">
    <property type="entry name" value="UCP029730"/>
</dbReference>
<keyword evidence="1" id="KW-0378">Hydrolase</keyword>
<organism evidence="1 2">
    <name type="scientific">Mesorhizobium plurifarium</name>
    <dbReference type="NCBI Taxonomy" id="69974"/>
    <lineage>
        <taxon>Bacteria</taxon>
        <taxon>Pseudomonadati</taxon>
        <taxon>Pseudomonadota</taxon>
        <taxon>Alphaproteobacteria</taxon>
        <taxon>Hyphomicrobiales</taxon>
        <taxon>Phyllobacteriaceae</taxon>
        <taxon>Mesorhizobium</taxon>
    </lineage>
</organism>
<proteinExistence type="predicted"/>
<dbReference type="InterPro" id="IPR007709">
    <property type="entry name" value="N-FG_amidohydro"/>
</dbReference>
<dbReference type="EMBL" id="CCMZ01000024">
    <property type="protein sequence ID" value="CDX19662.1"/>
    <property type="molecule type" value="Genomic_DNA"/>
</dbReference>
<dbReference type="STRING" id="69974.MPLDJ20_70184"/>
<dbReference type="Gene3D" id="3.40.630.40">
    <property type="entry name" value="Zn-dependent exopeptidases"/>
    <property type="match status" value="1"/>
</dbReference>
<protein>
    <submittedName>
        <fullName evidence="1">N-formylglutamate amidohydrolase</fullName>
    </submittedName>
</protein>
<dbReference type="AlphaFoldDB" id="A0A090DY00"/>
<evidence type="ECO:0000313" key="1">
    <source>
        <dbReference type="EMBL" id="CDX19662.1"/>
    </source>
</evidence>
<reference evidence="2" key="1">
    <citation type="submission" date="2014-08" db="EMBL/GenBank/DDBJ databases">
        <authorList>
            <person name="Moulin L."/>
        </authorList>
    </citation>
    <scope>NUCLEOTIDE SEQUENCE [LARGE SCALE GENOMIC DNA]</scope>
</reference>
<dbReference type="Proteomes" id="UP000045285">
    <property type="component" value="Unassembled WGS sequence"/>
</dbReference>